<proteinExistence type="predicted"/>
<dbReference type="Proteomes" id="UP001501509">
    <property type="component" value="Unassembled WGS sequence"/>
</dbReference>
<dbReference type="Gene3D" id="3.40.50.2000">
    <property type="entry name" value="Glycogen Phosphorylase B"/>
    <property type="match status" value="2"/>
</dbReference>
<evidence type="ECO:0000313" key="6">
    <source>
        <dbReference type="Proteomes" id="UP001501509"/>
    </source>
</evidence>
<gene>
    <name evidence="5" type="ORF">GCM10010411_78740</name>
</gene>
<dbReference type="InterPro" id="IPR050194">
    <property type="entry name" value="Glycosyltransferase_grp1"/>
</dbReference>
<evidence type="ECO:0000256" key="1">
    <source>
        <dbReference type="ARBA" id="ARBA00022676"/>
    </source>
</evidence>
<keyword evidence="6" id="KW-1185">Reference proteome</keyword>
<accession>A0ABP6CVJ9</accession>
<name>A0ABP6CVJ9_9ACTN</name>
<dbReference type="InterPro" id="IPR028098">
    <property type="entry name" value="Glyco_trans_4-like_N"/>
</dbReference>
<feature type="domain" description="Glycosyltransferase subfamily 4-like N-terminal" evidence="4">
    <location>
        <begin position="14"/>
        <end position="170"/>
    </location>
</feature>
<dbReference type="PANTHER" id="PTHR45947">
    <property type="entry name" value="SULFOQUINOVOSYL TRANSFERASE SQD2"/>
    <property type="match status" value="1"/>
</dbReference>
<organism evidence="5 6">
    <name type="scientific">Actinomadura fulvescens</name>
    <dbReference type="NCBI Taxonomy" id="46160"/>
    <lineage>
        <taxon>Bacteria</taxon>
        <taxon>Bacillati</taxon>
        <taxon>Actinomycetota</taxon>
        <taxon>Actinomycetes</taxon>
        <taxon>Streptosporangiales</taxon>
        <taxon>Thermomonosporaceae</taxon>
        <taxon>Actinomadura</taxon>
    </lineage>
</organism>
<evidence type="ECO:0000313" key="5">
    <source>
        <dbReference type="EMBL" id="GAA2629409.1"/>
    </source>
</evidence>
<dbReference type="RefSeq" id="WP_344547595.1">
    <property type="nucleotide sequence ID" value="NZ_BAAATD010000014.1"/>
</dbReference>
<dbReference type="InterPro" id="IPR001296">
    <property type="entry name" value="Glyco_trans_1"/>
</dbReference>
<keyword evidence="2" id="KW-0808">Transferase</keyword>
<dbReference type="PANTHER" id="PTHR45947:SF3">
    <property type="entry name" value="SULFOQUINOVOSYL TRANSFERASE SQD2"/>
    <property type="match status" value="1"/>
</dbReference>
<evidence type="ECO:0000259" key="3">
    <source>
        <dbReference type="Pfam" id="PF00534"/>
    </source>
</evidence>
<reference evidence="6" key="1">
    <citation type="journal article" date="2019" name="Int. J. Syst. Evol. Microbiol.">
        <title>The Global Catalogue of Microorganisms (GCM) 10K type strain sequencing project: providing services to taxonomists for standard genome sequencing and annotation.</title>
        <authorList>
            <consortium name="The Broad Institute Genomics Platform"/>
            <consortium name="The Broad Institute Genome Sequencing Center for Infectious Disease"/>
            <person name="Wu L."/>
            <person name="Ma J."/>
        </authorList>
    </citation>
    <scope>NUCLEOTIDE SEQUENCE [LARGE SCALE GENOMIC DNA]</scope>
    <source>
        <strain evidence="6">JCM 6833</strain>
    </source>
</reference>
<dbReference type="Pfam" id="PF00534">
    <property type="entry name" value="Glycos_transf_1"/>
    <property type="match status" value="1"/>
</dbReference>
<evidence type="ECO:0000259" key="4">
    <source>
        <dbReference type="Pfam" id="PF13439"/>
    </source>
</evidence>
<dbReference type="EMBL" id="BAAATD010000014">
    <property type="protein sequence ID" value="GAA2629409.1"/>
    <property type="molecule type" value="Genomic_DNA"/>
</dbReference>
<feature type="domain" description="Glycosyl transferase family 1" evidence="3">
    <location>
        <begin position="184"/>
        <end position="297"/>
    </location>
</feature>
<protein>
    <submittedName>
        <fullName evidence="5">Glycosyltransferase</fullName>
    </submittedName>
</protein>
<keyword evidence="1" id="KW-0328">Glycosyltransferase</keyword>
<sequence>MTRVLHVITGWDRGGAERQLLLLVRHLPVHCDIAVLTGTGDLTPAARAAGIDVHHIGMRGNSDPRAVPRLARLMRRGAYDVVHTHLYRACVHGRLAARIAGIRRVIATEHSLGDGHIEGRRTSTPVRLLYRATERLGETTIAVSPTVARRLRGWGVPASRLLTLPNGIDAAAFRFDPRHRAATRACLGIGPDEFVVGSVGRLVDTKRLDVLIRSLPHDERGRLLIVGAGPARATLERLAASLGATHRVIFTGDRADVPALLSAMDLYAAPSSQETFGLSVLEALASGLPVLYSVCPALTDLPPDAAPQAQRLPPHEPDWRAAIEQAARRPAARLRPPPAVAHYAITRQIEPLVRLYQHGPAAIGASVPSSVSPA</sequence>
<comment type="caution">
    <text evidence="5">The sequence shown here is derived from an EMBL/GenBank/DDBJ whole genome shotgun (WGS) entry which is preliminary data.</text>
</comment>
<dbReference type="Pfam" id="PF13439">
    <property type="entry name" value="Glyco_transf_4"/>
    <property type="match status" value="1"/>
</dbReference>
<dbReference type="SUPFAM" id="SSF53756">
    <property type="entry name" value="UDP-Glycosyltransferase/glycogen phosphorylase"/>
    <property type="match status" value="1"/>
</dbReference>
<evidence type="ECO:0000256" key="2">
    <source>
        <dbReference type="ARBA" id="ARBA00022679"/>
    </source>
</evidence>